<proteinExistence type="inferred from homology"/>
<dbReference type="InterPro" id="IPR051399">
    <property type="entry name" value="RNA-guided_DNA_endo/Transpos"/>
</dbReference>
<keyword evidence="4" id="KW-0479">Metal-binding</keyword>
<reference evidence="11" key="1">
    <citation type="submission" date="2021-01" db="EMBL/GenBank/DDBJ databases">
        <title>Genomic Encyclopedia of Type Strains, Phase IV (KMG-IV): sequencing the most valuable type-strain genomes for metagenomic binning, comparative biology and taxonomic classification.</title>
        <authorList>
            <person name="Goeker M."/>
        </authorList>
    </citation>
    <scope>NUCLEOTIDE SEQUENCE</scope>
    <source>
        <strain evidence="11">DSM 23230</strain>
    </source>
</reference>
<dbReference type="EMBL" id="JAFBDQ010000006">
    <property type="protein sequence ID" value="MBM7556626.1"/>
    <property type="molecule type" value="Genomic_DNA"/>
</dbReference>
<comment type="similarity">
    <text evidence="2">In the N-terminal section; belongs to the transposase 2 family.</text>
</comment>
<dbReference type="GO" id="GO:0006310">
    <property type="term" value="P:DNA recombination"/>
    <property type="evidence" value="ECO:0007669"/>
    <property type="project" value="UniProtKB-KW"/>
</dbReference>
<keyword evidence="12" id="KW-1185">Reference proteome</keyword>
<evidence type="ECO:0000256" key="3">
    <source>
        <dbReference type="ARBA" id="ARBA00022578"/>
    </source>
</evidence>
<keyword evidence="7" id="KW-0233">DNA recombination</keyword>
<evidence type="ECO:0000313" key="12">
    <source>
        <dbReference type="Proteomes" id="UP000774000"/>
    </source>
</evidence>
<keyword evidence="6" id="KW-0238">DNA-binding</keyword>
<dbReference type="NCBIfam" id="NF040570">
    <property type="entry name" value="guided_TnpB"/>
    <property type="match status" value="1"/>
</dbReference>
<dbReference type="InterPro" id="IPR001959">
    <property type="entry name" value="Transposase"/>
</dbReference>
<accession>A0A939BS14</accession>
<evidence type="ECO:0000259" key="9">
    <source>
        <dbReference type="Pfam" id="PF07282"/>
    </source>
</evidence>
<organism evidence="11 12">
    <name type="scientific">Halanaerobacter jeridensis</name>
    <dbReference type="NCBI Taxonomy" id="706427"/>
    <lineage>
        <taxon>Bacteria</taxon>
        <taxon>Bacillati</taxon>
        <taxon>Bacillota</taxon>
        <taxon>Clostridia</taxon>
        <taxon>Halanaerobiales</taxon>
        <taxon>Halobacteroidaceae</taxon>
        <taxon>Halanaerobacter</taxon>
    </lineage>
</organism>
<name>A0A939BS14_9FIRM</name>
<evidence type="ECO:0000256" key="1">
    <source>
        <dbReference type="ARBA" id="ARBA00008761"/>
    </source>
</evidence>
<evidence type="ECO:0000259" key="8">
    <source>
        <dbReference type="Pfam" id="PF01385"/>
    </source>
</evidence>
<comment type="similarity">
    <text evidence="1">In the C-terminal section; belongs to the transposase 35 family.</text>
</comment>
<evidence type="ECO:0000313" key="11">
    <source>
        <dbReference type="EMBL" id="MBM7556626.1"/>
    </source>
</evidence>
<evidence type="ECO:0000259" key="10">
    <source>
        <dbReference type="Pfam" id="PF12323"/>
    </source>
</evidence>
<sequence length="373" mass="43477">MIKKFKAINKAYKFRIYPNQEQQELIDKTIGCSRFIYNDFLAKAKDNEYKSYTKYSRQLPQLKKEYEWLKEVDSIALQQSLKDLDRAFKNFFSGKYNYPKFKSKRKARQSYRTQKFIRPSGSTNIEIKDNCIKLPKLSWVKFAKSKEIKGKINNVTVSKSKTGKYYISINVRQILKTIVNNNQGELGLDLGIKDFLTTSDGEHISNPGHLSKYEDKLAKLQKKLARKEEGSNNWHELKKKIAKVHTKIKNIRKDFLHKLSTRLTKENQLLVIEDLNVKGMLKNSKLAKHISDCAWNMFTTMLEYKSKWYDCILHKADRFFASSQTCSECGNKNPKVKDLSIRSWTCKCGATHDRDVNASLNLLQQGKLERGIN</sequence>
<keyword evidence="3" id="KW-0815">Transposition</keyword>
<dbReference type="InterPro" id="IPR053522">
    <property type="entry name" value="RNA-guided_endonuclease_TnpB"/>
</dbReference>
<dbReference type="Pfam" id="PF12323">
    <property type="entry name" value="HTH_OrfB_IS605"/>
    <property type="match status" value="1"/>
</dbReference>
<feature type="domain" description="Probable transposase IS891/IS1136/IS1341" evidence="8">
    <location>
        <begin position="179"/>
        <end position="283"/>
    </location>
</feature>
<dbReference type="NCBIfam" id="NF038281">
    <property type="entry name" value="IS200_TnpB"/>
    <property type="match status" value="1"/>
</dbReference>
<evidence type="ECO:0000256" key="2">
    <source>
        <dbReference type="ARBA" id="ARBA00011044"/>
    </source>
</evidence>
<gene>
    <name evidence="11" type="ORF">JOC47_001477</name>
</gene>
<evidence type="ECO:0000256" key="5">
    <source>
        <dbReference type="ARBA" id="ARBA00022833"/>
    </source>
</evidence>
<dbReference type="PANTHER" id="PTHR30405">
    <property type="entry name" value="TRANSPOSASE"/>
    <property type="match status" value="1"/>
</dbReference>
<protein>
    <submittedName>
        <fullName evidence="11">Transposase</fullName>
    </submittedName>
</protein>
<dbReference type="NCBIfam" id="TIGR01766">
    <property type="entry name" value="IS200/IS605 family accessory protein TnpB-like domain"/>
    <property type="match status" value="1"/>
</dbReference>
<dbReference type="Proteomes" id="UP000774000">
    <property type="component" value="Unassembled WGS sequence"/>
</dbReference>
<dbReference type="InterPro" id="IPR010095">
    <property type="entry name" value="Cas12f1-like_TNB"/>
</dbReference>
<evidence type="ECO:0000256" key="6">
    <source>
        <dbReference type="ARBA" id="ARBA00023125"/>
    </source>
</evidence>
<dbReference type="InterPro" id="IPR021027">
    <property type="entry name" value="Transposase_put_HTH"/>
</dbReference>
<dbReference type="RefSeq" id="WP_204701404.1">
    <property type="nucleotide sequence ID" value="NZ_JAFBDQ010000006.1"/>
</dbReference>
<dbReference type="PANTHER" id="PTHR30405:SF25">
    <property type="entry name" value="RNA-GUIDED DNA ENDONUCLEASE INSQ-RELATED"/>
    <property type="match status" value="1"/>
</dbReference>
<dbReference type="GO" id="GO:0003677">
    <property type="term" value="F:DNA binding"/>
    <property type="evidence" value="ECO:0007669"/>
    <property type="project" value="UniProtKB-KW"/>
</dbReference>
<comment type="caution">
    <text evidence="11">The sequence shown here is derived from an EMBL/GenBank/DDBJ whole genome shotgun (WGS) entry which is preliminary data.</text>
</comment>
<dbReference type="Pfam" id="PF01385">
    <property type="entry name" value="OrfB_IS605"/>
    <property type="match status" value="1"/>
</dbReference>
<evidence type="ECO:0000256" key="7">
    <source>
        <dbReference type="ARBA" id="ARBA00023172"/>
    </source>
</evidence>
<evidence type="ECO:0000256" key="4">
    <source>
        <dbReference type="ARBA" id="ARBA00022723"/>
    </source>
</evidence>
<dbReference type="GO" id="GO:0032196">
    <property type="term" value="P:transposition"/>
    <property type="evidence" value="ECO:0007669"/>
    <property type="project" value="UniProtKB-KW"/>
</dbReference>
<feature type="domain" description="Transposase putative helix-turn-helix" evidence="10">
    <location>
        <begin position="9"/>
        <end position="47"/>
    </location>
</feature>
<feature type="domain" description="Cas12f1-like TNB" evidence="9">
    <location>
        <begin position="295"/>
        <end position="362"/>
    </location>
</feature>
<dbReference type="Pfam" id="PF07282">
    <property type="entry name" value="Cas12f1-like_TNB"/>
    <property type="match status" value="1"/>
</dbReference>
<keyword evidence="5" id="KW-0862">Zinc</keyword>
<dbReference type="GO" id="GO:0046872">
    <property type="term" value="F:metal ion binding"/>
    <property type="evidence" value="ECO:0007669"/>
    <property type="project" value="UniProtKB-KW"/>
</dbReference>
<dbReference type="AlphaFoldDB" id="A0A939BS14"/>